<evidence type="ECO:0000256" key="1">
    <source>
        <dbReference type="SAM" id="MobiDB-lite"/>
    </source>
</evidence>
<comment type="caution">
    <text evidence="3">The sequence shown here is derived from an EMBL/GenBank/DDBJ whole genome shotgun (WGS) entry which is preliminary data.</text>
</comment>
<dbReference type="EMBL" id="DVHF01000084">
    <property type="protein sequence ID" value="HIR57512.1"/>
    <property type="molecule type" value="Genomic_DNA"/>
</dbReference>
<reference evidence="3" key="1">
    <citation type="submission" date="2020-10" db="EMBL/GenBank/DDBJ databases">
        <authorList>
            <person name="Gilroy R."/>
        </authorList>
    </citation>
    <scope>NUCLEOTIDE SEQUENCE</scope>
    <source>
        <strain evidence="3">ChiSjej1B19-7085</strain>
    </source>
</reference>
<feature type="transmembrane region" description="Helical" evidence="2">
    <location>
        <begin position="6"/>
        <end position="21"/>
    </location>
</feature>
<feature type="compositionally biased region" description="Basic and acidic residues" evidence="1">
    <location>
        <begin position="81"/>
        <end position="90"/>
    </location>
</feature>
<evidence type="ECO:0000256" key="2">
    <source>
        <dbReference type="SAM" id="Phobius"/>
    </source>
</evidence>
<evidence type="ECO:0000313" key="4">
    <source>
        <dbReference type="Proteomes" id="UP000886785"/>
    </source>
</evidence>
<dbReference type="AlphaFoldDB" id="A0A9D1DRE7"/>
<feature type="region of interest" description="Disordered" evidence="1">
    <location>
        <begin position="81"/>
        <end position="104"/>
    </location>
</feature>
<sequence>MDFVYAIMWLLAGAILIFRMGRENKIFYIAGGFFLFLGCWWLADALMPQLLLFEGIPGVILRVVTVVVLILLCRVMLQERQKSKEIDRQKKQQSSKNGGKGEKS</sequence>
<keyword evidence="2" id="KW-1133">Transmembrane helix</keyword>
<reference evidence="3" key="2">
    <citation type="journal article" date="2021" name="PeerJ">
        <title>Extensive microbial diversity within the chicken gut microbiome revealed by metagenomics and culture.</title>
        <authorList>
            <person name="Gilroy R."/>
            <person name="Ravi A."/>
            <person name="Getino M."/>
            <person name="Pursley I."/>
            <person name="Horton D.L."/>
            <person name="Alikhan N.F."/>
            <person name="Baker D."/>
            <person name="Gharbi K."/>
            <person name="Hall N."/>
            <person name="Watson M."/>
            <person name="Adriaenssens E.M."/>
            <person name="Foster-Nyarko E."/>
            <person name="Jarju S."/>
            <person name="Secka A."/>
            <person name="Antonio M."/>
            <person name="Oren A."/>
            <person name="Chaudhuri R.R."/>
            <person name="La Ragione R."/>
            <person name="Hildebrand F."/>
            <person name="Pallen M.J."/>
        </authorList>
    </citation>
    <scope>NUCLEOTIDE SEQUENCE</scope>
    <source>
        <strain evidence="3">ChiSjej1B19-7085</strain>
    </source>
</reference>
<keyword evidence="2" id="KW-0812">Transmembrane</keyword>
<name>A0A9D1DRE7_9FIRM</name>
<organism evidence="3 4">
    <name type="scientific">Candidatus Gallacutalibacter pullicola</name>
    <dbReference type="NCBI Taxonomy" id="2840830"/>
    <lineage>
        <taxon>Bacteria</taxon>
        <taxon>Bacillati</taxon>
        <taxon>Bacillota</taxon>
        <taxon>Clostridia</taxon>
        <taxon>Eubacteriales</taxon>
        <taxon>Candidatus Gallacutalibacter</taxon>
    </lineage>
</organism>
<keyword evidence="2" id="KW-0472">Membrane</keyword>
<accession>A0A9D1DRE7</accession>
<feature type="transmembrane region" description="Helical" evidence="2">
    <location>
        <begin position="55"/>
        <end position="77"/>
    </location>
</feature>
<proteinExistence type="predicted"/>
<feature type="transmembrane region" description="Helical" evidence="2">
    <location>
        <begin position="26"/>
        <end position="43"/>
    </location>
</feature>
<gene>
    <name evidence="3" type="ORF">IAA54_07560</name>
</gene>
<evidence type="ECO:0000313" key="3">
    <source>
        <dbReference type="EMBL" id="HIR57512.1"/>
    </source>
</evidence>
<dbReference type="Proteomes" id="UP000886785">
    <property type="component" value="Unassembled WGS sequence"/>
</dbReference>
<protein>
    <submittedName>
        <fullName evidence="3">Uncharacterized protein</fullName>
    </submittedName>
</protein>